<organism evidence="17 18">
    <name type="scientific">Moraxella catarrhalis</name>
    <name type="common">Branhamella catarrhalis</name>
    <dbReference type="NCBI Taxonomy" id="480"/>
    <lineage>
        <taxon>Bacteria</taxon>
        <taxon>Pseudomonadati</taxon>
        <taxon>Pseudomonadota</taxon>
        <taxon>Gammaproteobacteria</taxon>
        <taxon>Moraxellales</taxon>
        <taxon>Moraxellaceae</taxon>
        <taxon>Moraxella</taxon>
    </lineage>
</organism>
<keyword evidence="5 11" id="KW-0812">Transmembrane</keyword>
<evidence type="ECO:0000256" key="9">
    <source>
        <dbReference type="ARBA" id="ARBA00023170"/>
    </source>
</evidence>
<dbReference type="EMBL" id="CP034662">
    <property type="protein sequence ID" value="AZQ92962.1"/>
    <property type="molecule type" value="Genomic_DNA"/>
</dbReference>
<sequence length="1000" mass="110833">MSKSITKTQTPSVHTMTTHRLNLAIKAALFGVAVLPLSVWAQENTQTDANSDAKDTKTPVVYLDAITVTAAPSAPVSRFDTDVTGLGKTVKTADTLAKEQVQGIRDLVRYETGVSVVEQGRGGSSGFAIHGVDKNRVGITVDGIAQIQSYKDESTKRAGAGSGAMNEIEIENIAAVAINKGGNALEAGSGALGGSVAFHTKDVSDVLKSGKNLGAQSKTTYNSKNDHFSQTLAAAGKTERVEAMVQYTYRKGKENKAHSDLNGINQSLYRLGAWQQKYDLRKPNELFAGTSYITESCLASDDPKSCVQYPYVYTKARPDGIGNRNFSELSDAEKAQYLASTHPHEVVSAKDYTGTYRLLPDPMDYRSDSYLARLNIKITPNLVSKLLLEDTKQTYNIRDMRHCSYHGARLGNDGKPANGGSIVLCDDYQEYLNANDASQALFRPGANDAPIPKLAYARSSVFNQEHGKTRYGLSFEFKPDTPWFKQAKLNLHQQNIQIINHDIKKSCSQYPKVDLNCGISEIGHYEYQNNYRYKEGRASLTGKLDFNFDLLGQHDLTVLAGADKVKSQFRANNPRRTIIDTTQGDAIIDESTLTAQEQAKFKQSGAAWIVKNRLGRLEEKDACGNANECERAPIHGSNQYVGINNLYTPNDYVDLSFGGRLDKQRIHSTDSNIISKTYTNKSYNFGAAVHLTPDFSLLYKTAKGFRTPSFYELYNYNSTAAQHKNDPDVSFPKRAVDVKPETSNTNEYGFRYQHPWGDVEMSMFKSRYKDMLDKAIPNLTKAQQEYCKAHLDSNECVGNPPTPKTSDEVFANLYNATIKGVSVKGKLDLHAMTSKLPDGLEMTLGYGHTKLGKFDYIAPKDADGWYQARPAFWDAITPARYVVGLNYDHPSQVWGIGTTLTHSKQKDENELSALRIRNGKRETQTLTHTIPKAYTLLDMTGYYSPTESITARLGINNVLNTRYTTWEAARQLPSEAASSTQSTRYIAPGRSYFASLEMKF</sequence>
<proteinExistence type="inferred from homology"/>
<comment type="similarity">
    <text evidence="2 11 13">Belongs to the TonB-dependent receptor family.</text>
</comment>
<dbReference type="RefSeq" id="WP_003673538.1">
    <property type="nucleotide sequence ID" value="NZ_CP034662.1"/>
</dbReference>
<dbReference type="PROSITE" id="PS01156">
    <property type="entry name" value="TONB_DEPENDENT_REC_2"/>
    <property type="match status" value="1"/>
</dbReference>
<dbReference type="Proteomes" id="UP000280228">
    <property type="component" value="Chromosome"/>
</dbReference>
<evidence type="ECO:0000256" key="1">
    <source>
        <dbReference type="ARBA" id="ARBA00004571"/>
    </source>
</evidence>
<evidence type="ECO:0000313" key="17">
    <source>
        <dbReference type="EMBL" id="AZQ92962.1"/>
    </source>
</evidence>
<name>A0A3A9RJU1_MORCA</name>
<evidence type="ECO:0000256" key="13">
    <source>
        <dbReference type="RuleBase" id="RU003357"/>
    </source>
</evidence>
<evidence type="ECO:0000256" key="2">
    <source>
        <dbReference type="ARBA" id="ARBA00009810"/>
    </source>
</evidence>
<gene>
    <name evidence="17" type="ORF">EJK53_0229</name>
</gene>
<evidence type="ECO:0000256" key="8">
    <source>
        <dbReference type="ARBA" id="ARBA00023136"/>
    </source>
</evidence>
<dbReference type="PANTHER" id="PTHR30069">
    <property type="entry name" value="TONB-DEPENDENT OUTER MEMBRANE RECEPTOR"/>
    <property type="match status" value="1"/>
</dbReference>
<dbReference type="PROSITE" id="PS52016">
    <property type="entry name" value="TONB_DEPENDENT_REC_3"/>
    <property type="match status" value="1"/>
</dbReference>
<keyword evidence="9 17" id="KW-0675">Receptor</keyword>
<evidence type="ECO:0000259" key="16">
    <source>
        <dbReference type="Pfam" id="PF07715"/>
    </source>
</evidence>
<keyword evidence="8 11" id="KW-0472">Membrane</keyword>
<dbReference type="InterPro" id="IPR037066">
    <property type="entry name" value="Plug_dom_sf"/>
</dbReference>
<evidence type="ECO:0000313" key="18">
    <source>
        <dbReference type="Proteomes" id="UP000280228"/>
    </source>
</evidence>
<reference evidence="17 18" key="1">
    <citation type="submission" date="2018-12" db="EMBL/GenBank/DDBJ databases">
        <title>Persistence of Moraxella catarrhalis in Chronic Obstructive Pulmonary Disease and Regulation of the Hag/MID Adhesin.</title>
        <authorList>
            <person name="Murphy T."/>
            <person name="Zhao X."/>
            <person name="Vyas G."/>
            <person name="Aluvathingal J."/>
            <person name="Nadendla S."/>
            <person name="Tallon L."/>
            <person name="Tettelin H."/>
        </authorList>
    </citation>
    <scope>NUCLEOTIDE SEQUENCE [LARGE SCALE GENOMIC DNA]</scope>
    <source>
        <strain evidence="17 18">46P58B1</strain>
    </source>
</reference>
<keyword evidence="7 13" id="KW-0798">TonB box</keyword>
<evidence type="ECO:0000256" key="4">
    <source>
        <dbReference type="ARBA" id="ARBA00022452"/>
    </source>
</evidence>
<dbReference type="OMA" id="WKGDTNL"/>
<dbReference type="InterPro" id="IPR010948">
    <property type="entry name" value="TonB_lacto/transferrin_rcpt"/>
</dbReference>
<dbReference type="InterPro" id="IPR010949">
    <property type="entry name" value="TonB_Hb/transfer/lactofer_rcpt"/>
</dbReference>
<dbReference type="InterPro" id="IPR010917">
    <property type="entry name" value="TonB_rcpt_CS"/>
</dbReference>
<evidence type="ECO:0000256" key="3">
    <source>
        <dbReference type="ARBA" id="ARBA00022448"/>
    </source>
</evidence>
<evidence type="ECO:0000256" key="12">
    <source>
        <dbReference type="PROSITE-ProRule" id="PRU10144"/>
    </source>
</evidence>
<evidence type="ECO:0000256" key="14">
    <source>
        <dbReference type="SAM" id="SignalP"/>
    </source>
</evidence>
<feature type="domain" description="TonB-dependent receptor-like beta-barrel" evidence="15">
    <location>
        <begin position="428"/>
        <end position="958"/>
    </location>
</feature>
<evidence type="ECO:0000259" key="15">
    <source>
        <dbReference type="Pfam" id="PF00593"/>
    </source>
</evidence>
<feature type="chain" id="PRO_5030072722" evidence="14">
    <location>
        <begin position="42"/>
        <end position="1000"/>
    </location>
</feature>
<dbReference type="NCBIfam" id="TIGR01776">
    <property type="entry name" value="TonB-tbp-lbp"/>
    <property type="match status" value="1"/>
</dbReference>
<dbReference type="Gene3D" id="2.40.170.20">
    <property type="entry name" value="TonB-dependent receptor, beta-barrel domain"/>
    <property type="match status" value="1"/>
</dbReference>
<keyword evidence="6 14" id="KW-0732">Signal</keyword>
<evidence type="ECO:0000256" key="7">
    <source>
        <dbReference type="ARBA" id="ARBA00023077"/>
    </source>
</evidence>
<feature type="domain" description="TonB-dependent receptor plug" evidence="16">
    <location>
        <begin position="89"/>
        <end position="194"/>
    </location>
</feature>
<dbReference type="GO" id="GO:0044718">
    <property type="term" value="P:siderophore transmembrane transport"/>
    <property type="evidence" value="ECO:0007669"/>
    <property type="project" value="TreeGrafter"/>
</dbReference>
<dbReference type="AlphaFoldDB" id="A0A3A9RJU1"/>
<dbReference type="GO" id="GO:0009279">
    <property type="term" value="C:cell outer membrane"/>
    <property type="evidence" value="ECO:0007669"/>
    <property type="project" value="UniProtKB-SubCell"/>
</dbReference>
<evidence type="ECO:0000256" key="11">
    <source>
        <dbReference type="PROSITE-ProRule" id="PRU01360"/>
    </source>
</evidence>
<dbReference type="SUPFAM" id="SSF56935">
    <property type="entry name" value="Porins"/>
    <property type="match status" value="1"/>
</dbReference>
<evidence type="ECO:0000256" key="10">
    <source>
        <dbReference type="ARBA" id="ARBA00023237"/>
    </source>
</evidence>
<keyword evidence="4 11" id="KW-1134">Transmembrane beta strand</keyword>
<keyword evidence="3 11" id="KW-0813">Transport</keyword>
<dbReference type="NCBIfam" id="TIGR01786">
    <property type="entry name" value="TonB-hemlactrns"/>
    <property type="match status" value="1"/>
</dbReference>
<dbReference type="InterPro" id="IPR036942">
    <property type="entry name" value="Beta-barrel_TonB_sf"/>
</dbReference>
<feature type="short sequence motif" description="TonB C-terminal box" evidence="12">
    <location>
        <begin position="983"/>
        <end position="1000"/>
    </location>
</feature>
<evidence type="ECO:0000256" key="6">
    <source>
        <dbReference type="ARBA" id="ARBA00022729"/>
    </source>
</evidence>
<comment type="subcellular location">
    <subcellularLocation>
        <location evidence="1 11">Cell outer membrane</location>
        <topology evidence="1 11">Multi-pass membrane protein</topology>
    </subcellularLocation>
</comment>
<dbReference type="InterPro" id="IPR012910">
    <property type="entry name" value="Plug_dom"/>
</dbReference>
<dbReference type="Gene3D" id="2.170.130.10">
    <property type="entry name" value="TonB-dependent receptor, plug domain"/>
    <property type="match status" value="1"/>
</dbReference>
<feature type="signal peptide" evidence="14">
    <location>
        <begin position="1"/>
        <end position="41"/>
    </location>
</feature>
<dbReference type="GO" id="GO:0015344">
    <property type="term" value="F:siderophore uptake transmembrane transporter activity"/>
    <property type="evidence" value="ECO:0007669"/>
    <property type="project" value="TreeGrafter"/>
</dbReference>
<dbReference type="InterPro" id="IPR000531">
    <property type="entry name" value="Beta-barrel_TonB"/>
</dbReference>
<protein>
    <submittedName>
        <fullName evidence="17">TonB-dependent hemoglobin/transferrin/lactoferrin receptor family protein</fullName>
    </submittedName>
</protein>
<dbReference type="InterPro" id="IPR039426">
    <property type="entry name" value="TonB-dep_rcpt-like"/>
</dbReference>
<keyword evidence="10 11" id="KW-0998">Cell outer membrane</keyword>
<dbReference type="GO" id="GO:0015091">
    <property type="term" value="F:ferric iron transmembrane transporter activity"/>
    <property type="evidence" value="ECO:0007669"/>
    <property type="project" value="InterPro"/>
</dbReference>
<dbReference type="Pfam" id="PF07715">
    <property type="entry name" value="Plug"/>
    <property type="match status" value="1"/>
</dbReference>
<dbReference type="Pfam" id="PF00593">
    <property type="entry name" value="TonB_dep_Rec_b-barrel"/>
    <property type="match status" value="1"/>
</dbReference>
<dbReference type="PANTHER" id="PTHR30069:SF54">
    <property type="entry name" value="TRANSFERRIN-BINDING PROTEIN A"/>
    <property type="match status" value="1"/>
</dbReference>
<accession>A0A3A9RJU1</accession>
<evidence type="ECO:0000256" key="5">
    <source>
        <dbReference type="ARBA" id="ARBA00022692"/>
    </source>
</evidence>